<accession>A0A1G6RJ68</accession>
<organism evidence="1 2">
    <name type="scientific">Algoriphagus faecimaris</name>
    <dbReference type="NCBI Taxonomy" id="686796"/>
    <lineage>
        <taxon>Bacteria</taxon>
        <taxon>Pseudomonadati</taxon>
        <taxon>Bacteroidota</taxon>
        <taxon>Cytophagia</taxon>
        <taxon>Cytophagales</taxon>
        <taxon>Cyclobacteriaceae</taxon>
        <taxon>Algoriphagus</taxon>
    </lineage>
</organism>
<dbReference type="STRING" id="686796.SAMN04488104_101316"/>
<proteinExistence type="predicted"/>
<dbReference type="PROSITE" id="PS51257">
    <property type="entry name" value="PROKAR_LIPOPROTEIN"/>
    <property type="match status" value="1"/>
</dbReference>
<evidence type="ECO:0000313" key="2">
    <source>
        <dbReference type="Proteomes" id="UP000199060"/>
    </source>
</evidence>
<dbReference type="EMBL" id="FNAC01000013">
    <property type="protein sequence ID" value="SDD04699.1"/>
    <property type="molecule type" value="Genomic_DNA"/>
</dbReference>
<keyword evidence="2" id="KW-1185">Reference proteome</keyword>
<sequence length="198" mass="22483">MAGMVKKIQFTFFVIGSYLLLMVTLACVQEQLPDLYARCPDPVNANLIDFEVFYTPYLNNQYSSSSDTVDFEEFQVVLEFTPERLSNLYRNNFSFPWESMALSCIPQLNLRNISNISVVLTAPFEGLPAGTDISYLLETTSKETLAKFRDFSQIEPVIGLDLKLRPTNFSQLKTRTFVFLKDGTALVKETQSPLLQTS</sequence>
<protein>
    <submittedName>
        <fullName evidence="1">Uncharacterized protein</fullName>
    </submittedName>
</protein>
<gene>
    <name evidence="1" type="ORF">SAMN04488104_101316</name>
</gene>
<evidence type="ECO:0000313" key="1">
    <source>
        <dbReference type="EMBL" id="SDD04699.1"/>
    </source>
</evidence>
<dbReference type="Proteomes" id="UP000199060">
    <property type="component" value="Unassembled WGS sequence"/>
</dbReference>
<reference evidence="2" key="1">
    <citation type="submission" date="2016-10" db="EMBL/GenBank/DDBJ databases">
        <authorList>
            <person name="Varghese N."/>
            <person name="Submissions S."/>
        </authorList>
    </citation>
    <scope>NUCLEOTIDE SEQUENCE [LARGE SCALE GENOMIC DNA]</scope>
    <source>
        <strain evidence="2">DSM 23095</strain>
    </source>
</reference>
<name>A0A1G6RJ68_9BACT</name>
<dbReference type="AlphaFoldDB" id="A0A1G6RJ68"/>